<reference evidence="1 2" key="1">
    <citation type="submission" date="2024-01" db="EMBL/GenBank/DDBJ databases">
        <title>The complete chloroplast genome sequence of Lithospermum erythrorhizon: insights into the phylogenetic relationship among Boraginaceae species and the maternal lineages of purple gromwells.</title>
        <authorList>
            <person name="Okada T."/>
            <person name="Watanabe K."/>
        </authorList>
    </citation>
    <scope>NUCLEOTIDE SEQUENCE [LARGE SCALE GENOMIC DNA]</scope>
</reference>
<comment type="caution">
    <text evidence="1">The sequence shown here is derived from an EMBL/GenBank/DDBJ whole genome shotgun (WGS) entry which is preliminary data.</text>
</comment>
<organism evidence="1 2">
    <name type="scientific">Lithospermum erythrorhizon</name>
    <name type="common">Purple gromwell</name>
    <name type="synonym">Lithospermum officinale var. erythrorhizon</name>
    <dbReference type="NCBI Taxonomy" id="34254"/>
    <lineage>
        <taxon>Eukaryota</taxon>
        <taxon>Viridiplantae</taxon>
        <taxon>Streptophyta</taxon>
        <taxon>Embryophyta</taxon>
        <taxon>Tracheophyta</taxon>
        <taxon>Spermatophyta</taxon>
        <taxon>Magnoliopsida</taxon>
        <taxon>eudicotyledons</taxon>
        <taxon>Gunneridae</taxon>
        <taxon>Pentapetalae</taxon>
        <taxon>asterids</taxon>
        <taxon>lamiids</taxon>
        <taxon>Boraginales</taxon>
        <taxon>Boraginaceae</taxon>
        <taxon>Boraginoideae</taxon>
        <taxon>Lithospermeae</taxon>
        <taxon>Lithospermum</taxon>
    </lineage>
</organism>
<proteinExistence type="predicted"/>
<protein>
    <submittedName>
        <fullName evidence="1">Uncharacterized protein</fullName>
    </submittedName>
</protein>
<name>A0AAV3R7A2_LITER</name>
<evidence type="ECO:0000313" key="2">
    <source>
        <dbReference type="Proteomes" id="UP001454036"/>
    </source>
</evidence>
<sequence>MHWYEMHNHVLVTNPAHEEVRLDAPPTTVYSSDAHGWQNLRSIVFPIMDLLGSEIPEELHVLRDTSRSIHAVLTRHDV</sequence>
<dbReference type="EMBL" id="BAABME010007147">
    <property type="protein sequence ID" value="GAA0170217.1"/>
    <property type="molecule type" value="Genomic_DNA"/>
</dbReference>
<dbReference type="Proteomes" id="UP001454036">
    <property type="component" value="Unassembled WGS sequence"/>
</dbReference>
<keyword evidence="2" id="KW-1185">Reference proteome</keyword>
<accession>A0AAV3R7A2</accession>
<gene>
    <name evidence="1" type="ORF">LIER_24525</name>
</gene>
<evidence type="ECO:0000313" key="1">
    <source>
        <dbReference type="EMBL" id="GAA0170217.1"/>
    </source>
</evidence>
<dbReference type="AlphaFoldDB" id="A0AAV3R7A2"/>